<evidence type="ECO:0000313" key="3">
    <source>
        <dbReference type="Proteomes" id="UP000030161"/>
    </source>
</evidence>
<accession>A0AB34PRC6</accession>
<gene>
    <name evidence="2" type="ORF">MG3_03970</name>
</gene>
<dbReference type="EMBL" id="AJIX01000027">
    <property type="protein sequence ID" value="KGR09212.1"/>
    <property type="molecule type" value="Genomic_DNA"/>
</dbReference>
<evidence type="ECO:0000313" key="2">
    <source>
        <dbReference type="EMBL" id="KGR09212.1"/>
    </source>
</evidence>
<organism evidence="2 3">
    <name type="scientific">Candida albicans P78048</name>
    <dbReference type="NCBI Taxonomy" id="1094989"/>
    <lineage>
        <taxon>Eukaryota</taxon>
        <taxon>Fungi</taxon>
        <taxon>Dikarya</taxon>
        <taxon>Ascomycota</taxon>
        <taxon>Saccharomycotina</taxon>
        <taxon>Pichiomycetes</taxon>
        <taxon>Debaryomycetaceae</taxon>
        <taxon>Candida/Lodderomyces clade</taxon>
        <taxon>Candida</taxon>
    </lineage>
</organism>
<protein>
    <submittedName>
        <fullName evidence="2">Uncharacterized protein</fullName>
    </submittedName>
</protein>
<keyword evidence="1" id="KW-0175">Coiled coil</keyword>
<evidence type="ECO:0000256" key="1">
    <source>
        <dbReference type="SAM" id="Coils"/>
    </source>
</evidence>
<proteinExistence type="predicted"/>
<dbReference type="Proteomes" id="UP000030161">
    <property type="component" value="Unassembled WGS sequence"/>
</dbReference>
<sequence>MVCAHTHPPISGIFFFLLRKNCTPKLYHYFLTTNYMNGEEQVDNYDEFEINNELDFDIEEEIRKIMTLSPMSTPTSTFSPTDSISTVATEPETKANLDTISYVKSLMIDSSKLLGLYSTLKNTYLKLCKEYNYLLTKFNDNEKAKLQLIQENEELKQAMAELLQDRSSKKRRKSRKALA</sequence>
<dbReference type="AlphaFoldDB" id="A0AB34PRC6"/>
<reference evidence="2 3" key="1">
    <citation type="submission" date="2013-12" db="EMBL/GenBank/DDBJ databases">
        <title>The Genome Sequence of Candida albicans P78048.</title>
        <authorList>
            <consortium name="The Broad Institute Genome Sequencing Platform"/>
            <consortium name="The Broad Institute Genome Sequencing Center for Infectious Disease"/>
            <person name="Cuomo C."/>
            <person name="Bennett R."/>
            <person name="Hirakawa M."/>
            <person name="Noverr M."/>
            <person name="Mitchell A."/>
            <person name="Young S.K."/>
            <person name="Zeng Q."/>
            <person name="Gargeya S."/>
            <person name="Fitzgerald M."/>
            <person name="Abouelleil A."/>
            <person name="Alvarado L."/>
            <person name="Berlin A.M."/>
            <person name="Chapman S.B."/>
            <person name="Dewar J."/>
            <person name="Goldberg J."/>
            <person name="Griggs A."/>
            <person name="Gujja S."/>
            <person name="Hansen M."/>
            <person name="Howarth C."/>
            <person name="Imamovic A."/>
            <person name="Larimer J."/>
            <person name="McCowan C."/>
            <person name="Murphy C."/>
            <person name="Pearson M."/>
            <person name="Priest M."/>
            <person name="Roberts A."/>
            <person name="Saif S."/>
            <person name="Shea T."/>
            <person name="Sykes S."/>
            <person name="Wortman J."/>
            <person name="Nusbaum C."/>
            <person name="Birren B."/>
        </authorList>
    </citation>
    <scope>NUCLEOTIDE SEQUENCE [LARGE SCALE GENOMIC DNA]</scope>
    <source>
        <strain evidence="2 3">P78048</strain>
    </source>
</reference>
<name>A0AB34PRC6_CANAX</name>
<feature type="coiled-coil region" evidence="1">
    <location>
        <begin position="138"/>
        <end position="172"/>
    </location>
</feature>
<dbReference type="SMR" id="A0AB34PRC6"/>
<comment type="caution">
    <text evidence="2">The sequence shown here is derived from an EMBL/GenBank/DDBJ whole genome shotgun (WGS) entry which is preliminary data.</text>
</comment>